<gene>
    <name evidence="2" type="ORF">WMY93_032177</name>
</gene>
<protein>
    <submittedName>
        <fullName evidence="2">Uncharacterized protein</fullName>
    </submittedName>
</protein>
<comment type="caution">
    <text evidence="2">The sequence shown here is derived from an EMBL/GenBank/DDBJ whole genome shotgun (WGS) entry which is preliminary data.</text>
</comment>
<dbReference type="AlphaFoldDB" id="A0AAW0MJ69"/>
<evidence type="ECO:0000313" key="3">
    <source>
        <dbReference type="Proteomes" id="UP001460270"/>
    </source>
</evidence>
<proteinExistence type="predicted"/>
<feature type="compositionally biased region" description="Low complexity" evidence="1">
    <location>
        <begin position="19"/>
        <end position="35"/>
    </location>
</feature>
<dbReference type="EMBL" id="JBBPFD010000722">
    <property type="protein sequence ID" value="KAK7877097.1"/>
    <property type="molecule type" value="Genomic_DNA"/>
</dbReference>
<dbReference type="PANTHER" id="PTHR31025">
    <property type="entry name" value="SI:CH211-196P9.1-RELATED"/>
    <property type="match status" value="1"/>
</dbReference>
<keyword evidence="3" id="KW-1185">Reference proteome</keyword>
<accession>A0AAW0MJ69</accession>
<evidence type="ECO:0000313" key="2">
    <source>
        <dbReference type="EMBL" id="KAK7877097.1"/>
    </source>
</evidence>
<sequence length="636" mass="67180">MVFVMDKLWLAQKSNNRTPLGLRSGGHSSRSPSPSVTGVAHVGVEVPQQNNGVPGGCTVQYPSQGLQEGRVLCTVVWPVGCHNGERPVPDPKAQGRDPLVYWGELQHMAAELWGYEQAHTRSPPHTMGNPEKWSVQPLSRVMVPEPKLCVEVRPTISSRNRSTSRTSSGSFPASEVTFHVPAPETVCMAWVVRGALPDRRPKHTAPDPYGPSYGWWACGKVAPRCLFGLGPAGSRGQRPGHQALACELPPQAWLQDGAPVTPIRATLRFLVSSVPAVSPPVAVASAVSPVVTVPAVSPPVAPVPAVVSSSGSCVCSVSPMALCLQCLLQWLLCLQCLLQWLLCLQCLLQWLLCLQCSPPVAPVSAVSPPMAPVSAVSPPVAPPVAPVSAVSPPVAPPVAPVSAVSPPVAPVSACSPPMAPVSAVSPPVAPPVAPVSAVSPPVHLQWSCVCSVSSCGTSSGSCVCSVSSCGTSSGSCVCSGSSSGCGVLLLWHLQWLLCLQWLFQWLRLCQSSEVEILLVESLDQASAIVKDSHRAEMLRDLEDVTMAVFVIRTEVHCLEEPPVDIGVVIEGVEVLNGLSSVASACALLLGLIYVLNLAYPKSLRFTFEVFQKIIMELEPQKMSPKVSSLYGKLPKC</sequence>
<reference evidence="3" key="1">
    <citation type="submission" date="2024-04" db="EMBL/GenBank/DDBJ databases">
        <title>Salinicola lusitanus LLJ914,a marine bacterium isolated from the Okinawa Trough.</title>
        <authorList>
            <person name="Li J."/>
        </authorList>
    </citation>
    <scope>NUCLEOTIDE SEQUENCE [LARGE SCALE GENOMIC DNA]</scope>
</reference>
<feature type="region of interest" description="Disordered" evidence="1">
    <location>
        <begin position="16"/>
        <end position="37"/>
    </location>
</feature>
<dbReference type="PANTHER" id="PTHR31025:SF27">
    <property type="entry name" value="SI:CH211-193K19.2-RELATED"/>
    <property type="match status" value="1"/>
</dbReference>
<name>A0AAW0MJ69_9GOBI</name>
<evidence type="ECO:0000256" key="1">
    <source>
        <dbReference type="SAM" id="MobiDB-lite"/>
    </source>
</evidence>
<dbReference type="Proteomes" id="UP001460270">
    <property type="component" value="Unassembled WGS sequence"/>
</dbReference>
<organism evidence="2 3">
    <name type="scientific">Mugilogobius chulae</name>
    <name type="common">yellowstripe goby</name>
    <dbReference type="NCBI Taxonomy" id="88201"/>
    <lineage>
        <taxon>Eukaryota</taxon>
        <taxon>Metazoa</taxon>
        <taxon>Chordata</taxon>
        <taxon>Craniata</taxon>
        <taxon>Vertebrata</taxon>
        <taxon>Euteleostomi</taxon>
        <taxon>Actinopterygii</taxon>
        <taxon>Neopterygii</taxon>
        <taxon>Teleostei</taxon>
        <taxon>Neoteleostei</taxon>
        <taxon>Acanthomorphata</taxon>
        <taxon>Gobiaria</taxon>
        <taxon>Gobiiformes</taxon>
        <taxon>Gobioidei</taxon>
        <taxon>Gobiidae</taxon>
        <taxon>Gobionellinae</taxon>
        <taxon>Mugilogobius</taxon>
    </lineage>
</organism>